<name>A0A0C3C1H9_HEBCY</name>
<dbReference type="AlphaFoldDB" id="A0A0C3C1H9"/>
<evidence type="ECO:0000256" key="1">
    <source>
        <dbReference type="SAM" id="MobiDB-lite"/>
    </source>
</evidence>
<reference evidence="2 3" key="1">
    <citation type="submission" date="2014-04" db="EMBL/GenBank/DDBJ databases">
        <authorList>
            <consortium name="DOE Joint Genome Institute"/>
            <person name="Kuo A."/>
            <person name="Gay G."/>
            <person name="Dore J."/>
            <person name="Kohler A."/>
            <person name="Nagy L.G."/>
            <person name="Floudas D."/>
            <person name="Copeland A."/>
            <person name="Barry K.W."/>
            <person name="Cichocki N."/>
            <person name="Veneault-Fourrey C."/>
            <person name="LaButti K."/>
            <person name="Lindquist E.A."/>
            <person name="Lipzen A."/>
            <person name="Lundell T."/>
            <person name="Morin E."/>
            <person name="Murat C."/>
            <person name="Sun H."/>
            <person name="Tunlid A."/>
            <person name="Henrissat B."/>
            <person name="Grigoriev I.V."/>
            <person name="Hibbett D.S."/>
            <person name="Martin F."/>
            <person name="Nordberg H.P."/>
            <person name="Cantor M.N."/>
            <person name="Hua S.X."/>
        </authorList>
    </citation>
    <scope>NUCLEOTIDE SEQUENCE [LARGE SCALE GENOMIC DNA]</scope>
    <source>
        <strain evidence="3">h7</strain>
    </source>
</reference>
<evidence type="ECO:0000313" key="3">
    <source>
        <dbReference type="Proteomes" id="UP000053424"/>
    </source>
</evidence>
<accession>A0A0C3C1H9</accession>
<dbReference type="OrthoDB" id="3222453at2759"/>
<evidence type="ECO:0000313" key="2">
    <source>
        <dbReference type="EMBL" id="KIM42735.1"/>
    </source>
</evidence>
<dbReference type="HOGENOM" id="CLU_021108_6_2_1"/>
<organism evidence="2 3">
    <name type="scientific">Hebeloma cylindrosporum</name>
    <dbReference type="NCBI Taxonomy" id="76867"/>
    <lineage>
        <taxon>Eukaryota</taxon>
        <taxon>Fungi</taxon>
        <taxon>Dikarya</taxon>
        <taxon>Basidiomycota</taxon>
        <taxon>Agaricomycotina</taxon>
        <taxon>Agaricomycetes</taxon>
        <taxon>Agaricomycetidae</taxon>
        <taxon>Agaricales</taxon>
        <taxon>Agaricineae</taxon>
        <taxon>Hymenogastraceae</taxon>
        <taxon>Hebeloma</taxon>
    </lineage>
</organism>
<dbReference type="Proteomes" id="UP000053424">
    <property type="component" value="Unassembled WGS sequence"/>
</dbReference>
<keyword evidence="3" id="KW-1185">Reference proteome</keyword>
<dbReference type="STRING" id="686832.A0A0C3C1H9"/>
<sequence length="361" mass="40262">MQGTRTRLYQNELTLLGYGTPVWEPSLVCIGDVGCFERGKFLPLFNILPNHSSPSRIIPFPQPDFPLLYVLPSDRPTTDTSTPLRAGTHALRSSSTAEGVNRAGSVLTGEAPLSFNREEGAALILPYHAFREDTLYDNWFREHMLSRYKDWHNFASRACQRNIKPCDLVLVTGCDLTSHWATATYVKRDQGIDASLGADVAPVANATFSLTGGWTASPEIDTRQGPSPFQNYEGRGSQNKKREQREYTQCVFLRGISVKERPARAIPEENVAEGPLENDNIPVESTDETFITALLDYMLEESDANMVIAGDYDLAPFLREAENSQNLRAILKRMSPRVNVENGVGSLLPQHHGEFNDIEQT</sequence>
<proteinExistence type="predicted"/>
<protein>
    <submittedName>
        <fullName evidence="2">Uncharacterized protein</fullName>
    </submittedName>
</protein>
<reference evidence="3" key="2">
    <citation type="submission" date="2015-01" db="EMBL/GenBank/DDBJ databases">
        <title>Evolutionary Origins and Diversification of the Mycorrhizal Mutualists.</title>
        <authorList>
            <consortium name="DOE Joint Genome Institute"/>
            <consortium name="Mycorrhizal Genomics Consortium"/>
            <person name="Kohler A."/>
            <person name="Kuo A."/>
            <person name="Nagy L.G."/>
            <person name="Floudas D."/>
            <person name="Copeland A."/>
            <person name="Barry K.W."/>
            <person name="Cichocki N."/>
            <person name="Veneault-Fourrey C."/>
            <person name="LaButti K."/>
            <person name="Lindquist E.A."/>
            <person name="Lipzen A."/>
            <person name="Lundell T."/>
            <person name="Morin E."/>
            <person name="Murat C."/>
            <person name="Riley R."/>
            <person name="Ohm R."/>
            <person name="Sun H."/>
            <person name="Tunlid A."/>
            <person name="Henrissat B."/>
            <person name="Grigoriev I.V."/>
            <person name="Hibbett D.S."/>
            <person name="Martin F."/>
        </authorList>
    </citation>
    <scope>NUCLEOTIDE SEQUENCE [LARGE SCALE GENOMIC DNA]</scope>
    <source>
        <strain evidence="3">h7</strain>
    </source>
</reference>
<gene>
    <name evidence="2" type="ORF">M413DRAFT_26736</name>
</gene>
<feature type="region of interest" description="Disordered" evidence="1">
    <location>
        <begin position="217"/>
        <end position="243"/>
    </location>
</feature>
<dbReference type="EMBL" id="KN831777">
    <property type="protein sequence ID" value="KIM42735.1"/>
    <property type="molecule type" value="Genomic_DNA"/>
</dbReference>